<dbReference type="InterPro" id="IPR036134">
    <property type="entry name" value="Crypto/Photolyase_FAD-like_sf"/>
</dbReference>
<dbReference type="InterPro" id="IPR014729">
    <property type="entry name" value="Rossmann-like_a/b/a_fold"/>
</dbReference>
<reference evidence="2 3" key="1">
    <citation type="journal article" date="2016" name="Front. Microbiol.">
        <title>Genomic Resource of Rice Seed Associated Bacteria.</title>
        <authorList>
            <person name="Midha S."/>
            <person name="Bansal K."/>
            <person name="Sharma S."/>
            <person name="Kumar N."/>
            <person name="Patil P.P."/>
            <person name="Chaudhry V."/>
            <person name="Patil P.B."/>
        </authorList>
    </citation>
    <scope>NUCLEOTIDE SEQUENCE [LARGE SCALE GENOMIC DNA]</scope>
    <source>
        <strain evidence="2 3">NS359</strain>
    </source>
</reference>
<dbReference type="Gene3D" id="1.10.579.10">
    <property type="entry name" value="DNA Cyclobutane Dipyrimidine Photolyase, subunit A, domain 3"/>
    <property type="match status" value="1"/>
</dbReference>
<dbReference type="PATRIC" id="fig|465820.4.peg.2158"/>
<organism evidence="2 3">
    <name type="scientific">Curtobacterium oceanosedimentum</name>
    <dbReference type="NCBI Taxonomy" id="465820"/>
    <lineage>
        <taxon>Bacteria</taxon>
        <taxon>Bacillati</taxon>
        <taxon>Actinomycetota</taxon>
        <taxon>Actinomycetes</taxon>
        <taxon>Micrococcales</taxon>
        <taxon>Microbacteriaceae</taxon>
        <taxon>Curtobacterium</taxon>
    </lineage>
</organism>
<evidence type="ECO:0000313" key="3">
    <source>
        <dbReference type="Proteomes" id="UP000072763"/>
    </source>
</evidence>
<dbReference type="InterPro" id="IPR007357">
    <property type="entry name" value="PhrB-like"/>
</dbReference>
<evidence type="ECO:0000313" key="2">
    <source>
        <dbReference type="EMBL" id="KTR51522.1"/>
    </source>
</evidence>
<dbReference type="EMBL" id="LDRC01000051">
    <property type="protein sequence ID" value="KTR51522.1"/>
    <property type="molecule type" value="Genomic_DNA"/>
</dbReference>
<dbReference type="Gene3D" id="1.25.40.80">
    <property type="match status" value="1"/>
</dbReference>
<dbReference type="Gene3D" id="1.10.10.1710">
    <property type="entry name" value="Deoxyribodipyrimidine photolyase-related"/>
    <property type="match status" value="1"/>
</dbReference>
<feature type="compositionally biased region" description="Basic and acidic residues" evidence="1">
    <location>
        <begin position="160"/>
        <end position="173"/>
    </location>
</feature>
<dbReference type="Proteomes" id="UP000072763">
    <property type="component" value="Unassembled WGS sequence"/>
</dbReference>
<dbReference type="PANTHER" id="PTHR38657">
    <property type="entry name" value="SLR1343 PROTEIN"/>
    <property type="match status" value="1"/>
</dbReference>
<comment type="caution">
    <text evidence="2">The sequence shown here is derived from an EMBL/GenBank/DDBJ whole genome shotgun (WGS) entry which is preliminary data.</text>
</comment>
<dbReference type="STRING" id="465820.NS263_15105"/>
<evidence type="ECO:0000256" key="1">
    <source>
        <dbReference type="SAM" id="MobiDB-lite"/>
    </source>
</evidence>
<accession>A0A147DPU7</accession>
<proteinExistence type="predicted"/>
<dbReference type="AlphaFoldDB" id="A0A147DPU7"/>
<dbReference type="Pfam" id="PF04244">
    <property type="entry name" value="DPRP"/>
    <property type="match status" value="1"/>
</dbReference>
<dbReference type="OrthoDB" id="5288100at2"/>
<dbReference type="GO" id="GO:0016829">
    <property type="term" value="F:lyase activity"/>
    <property type="evidence" value="ECO:0007669"/>
    <property type="project" value="UniProtKB-KW"/>
</dbReference>
<dbReference type="RefSeq" id="WP_058749972.1">
    <property type="nucleotide sequence ID" value="NZ_LDRC01000051.1"/>
</dbReference>
<gene>
    <name evidence="2" type="ORF">NS359_09920</name>
</gene>
<feature type="region of interest" description="Disordered" evidence="1">
    <location>
        <begin position="160"/>
        <end position="192"/>
    </location>
</feature>
<protein>
    <submittedName>
        <fullName evidence="2">Deoxyribodipyrimidine photolyase</fullName>
    </submittedName>
</protein>
<dbReference type="Gene3D" id="3.40.50.620">
    <property type="entry name" value="HUPs"/>
    <property type="match status" value="1"/>
</dbReference>
<keyword evidence="2" id="KW-0456">Lyase</keyword>
<dbReference type="SUPFAM" id="SSF48173">
    <property type="entry name" value="Cryptochrome/photolyase FAD-binding domain"/>
    <property type="match status" value="1"/>
</dbReference>
<sequence>MTPERGSTGAGSTERTRLVLPGQYGPLFDDGGPALVVEAREFFTARPMHRAKAHLWLSALRHRVRELGDRAEHVQVDTLKDALVGRDDLDVVDPPSRTLRAQVRHWGRGTEVLPSRGFITDEAEFAEWAAERTGRFRMETHYERVRRREGWLMESDKPIGGKFSLDDQNREPPPKGATTLGLPEPLWPTEDDIDDEVRHDLDRWERDGEVRLVGRDDTRRFAVTADEARQALDDFVQVRLGDFGPFEDATLTNDWTMAHSLLSVPMNLGVLDPFEVVEAALAAHRDHDAPLASVEGFVRQVAGWRDYVWHLYWWFGDDYGAEENALDAHERLPRWWRELDASEIDAVCLSTAMEGLHDHGWLHHIQRLMVLGNWALQRGYDPVHLTEWFTDVFVDGTDWVMPANIIGMSQHADGGMVATKPYASGGRYIDRMSDHCGGCRYDPTKRLGEDACPFTAGYWAFLSRTEPALRDNNRMARPLQQMRKLADLDEVVAQEARRGTP</sequence>
<dbReference type="InterPro" id="IPR052551">
    <property type="entry name" value="UV-DNA_repair_photolyase"/>
</dbReference>
<dbReference type="PANTHER" id="PTHR38657:SF1">
    <property type="entry name" value="SLR1343 PROTEIN"/>
    <property type="match status" value="1"/>
</dbReference>
<name>A0A147DPU7_9MICO</name>